<keyword evidence="2" id="KW-1185">Reference proteome</keyword>
<dbReference type="RefSeq" id="WP_013768286.1">
    <property type="nucleotide sequence ID" value="NC_015510.1"/>
</dbReference>
<accession>F4L085</accession>
<evidence type="ECO:0000313" key="2">
    <source>
        <dbReference type="Proteomes" id="UP000008461"/>
    </source>
</evidence>
<reference evidence="1 2" key="1">
    <citation type="journal article" date="2011" name="Stand. Genomic Sci.">
        <title>Complete genome sequence of Haliscomenobacter hydrossis type strain (O).</title>
        <authorList>
            <consortium name="US DOE Joint Genome Institute (JGI-PGF)"/>
            <person name="Daligault H."/>
            <person name="Lapidus A."/>
            <person name="Zeytun A."/>
            <person name="Nolan M."/>
            <person name="Lucas S."/>
            <person name="Del Rio T.G."/>
            <person name="Tice H."/>
            <person name="Cheng J.F."/>
            <person name="Tapia R."/>
            <person name="Han C."/>
            <person name="Goodwin L."/>
            <person name="Pitluck S."/>
            <person name="Liolios K."/>
            <person name="Pagani I."/>
            <person name="Ivanova N."/>
            <person name="Huntemann M."/>
            <person name="Mavromatis K."/>
            <person name="Mikhailova N."/>
            <person name="Pati A."/>
            <person name="Chen A."/>
            <person name="Palaniappan K."/>
            <person name="Land M."/>
            <person name="Hauser L."/>
            <person name="Brambilla E.M."/>
            <person name="Rohde M."/>
            <person name="Verbarg S."/>
            <person name="Goker M."/>
            <person name="Bristow J."/>
            <person name="Eisen J.A."/>
            <person name="Markowitz V."/>
            <person name="Hugenholtz P."/>
            <person name="Kyrpides N.C."/>
            <person name="Klenk H.P."/>
            <person name="Woyke T."/>
        </authorList>
    </citation>
    <scope>NUCLEOTIDE SEQUENCE [LARGE SCALE GENOMIC DNA]</scope>
    <source>
        <strain evidence="2">ATCC 27775 / DSM 1100 / LMG 10767 / O</strain>
    </source>
</reference>
<dbReference type="STRING" id="760192.Halhy_5935"/>
<dbReference type="Proteomes" id="UP000008461">
    <property type="component" value="Chromosome"/>
</dbReference>
<reference key="2">
    <citation type="submission" date="2011-04" db="EMBL/GenBank/DDBJ databases">
        <title>Complete sequence of chromosome of Haliscomenobacter hydrossis DSM 1100.</title>
        <authorList>
            <consortium name="US DOE Joint Genome Institute (JGI-PGF)"/>
            <person name="Lucas S."/>
            <person name="Han J."/>
            <person name="Lapidus A."/>
            <person name="Bruce D."/>
            <person name="Goodwin L."/>
            <person name="Pitluck S."/>
            <person name="Peters L."/>
            <person name="Kyrpides N."/>
            <person name="Mavromatis K."/>
            <person name="Ivanova N."/>
            <person name="Ovchinnikova G."/>
            <person name="Pagani I."/>
            <person name="Daligault H."/>
            <person name="Detter J.C."/>
            <person name="Han C."/>
            <person name="Land M."/>
            <person name="Hauser L."/>
            <person name="Markowitz V."/>
            <person name="Cheng J.-F."/>
            <person name="Hugenholtz P."/>
            <person name="Woyke T."/>
            <person name="Wu D."/>
            <person name="Verbarg S."/>
            <person name="Frueling A."/>
            <person name="Brambilla E."/>
            <person name="Klenk H.-P."/>
            <person name="Eisen J.A."/>
        </authorList>
    </citation>
    <scope>NUCLEOTIDE SEQUENCE</scope>
    <source>
        <strain>DSM 1100</strain>
    </source>
</reference>
<evidence type="ECO:0000313" key="1">
    <source>
        <dbReference type="EMBL" id="AEE53758.1"/>
    </source>
</evidence>
<dbReference type="KEGG" id="hhy:Halhy_5935"/>
<sequence length="70" mass="8227">MNTYLVTYKVFNQGGGKNMIQKTKRYEGKTEKCIPKRIREYPSFRLLSVTEKPVVSEFMQECEKIIDGVF</sequence>
<gene>
    <name evidence="1" type="ordered locus">Halhy_5935</name>
</gene>
<proteinExistence type="predicted"/>
<organism evidence="1 2">
    <name type="scientific">Haliscomenobacter hydrossis (strain ATCC 27775 / DSM 1100 / LMG 10767 / O)</name>
    <dbReference type="NCBI Taxonomy" id="760192"/>
    <lineage>
        <taxon>Bacteria</taxon>
        <taxon>Pseudomonadati</taxon>
        <taxon>Bacteroidota</taxon>
        <taxon>Saprospiria</taxon>
        <taxon>Saprospirales</taxon>
        <taxon>Haliscomenobacteraceae</taxon>
        <taxon>Haliscomenobacter</taxon>
    </lineage>
</organism>
<dbReference type="EMBL" id="CP002691">
    <property type="protein sequence ID" value="AEE53758.1"/>
    <property type="molecule type" value="Genomic_DNA"/>
</dbReference>
<dbReference type="AlphaFoldDB" id="F4L085"/>
<dbReference type="HOGENOM" id="CLU_2752200_0_0_10"/>
<name>F4L085_HALH1</name>
<protein>
    <submittedName>
        <fullName evidence="1">Uncharacterized protein</fullName>
    </submittedName>
</protein>